<dbReference type="EC" id="2.5.1.-" evidence="3"/>
<feature type="binding site" evidence="3">
    <location>
        <position position="196"/>
    </location>
    <ligand>
        <name>carboxy-S-adenosyl-L-methionine</name>
        <dbReference type="ChEBI" id="CHEBI:134278"/>
    </ligand>
</feature>
<dbReference type="OrthoDB" id="9773188at2"/>
<feature type="binding site" evidence="3">
    <location>
        <position position="105"/>
    </location>
    <ligand>
        <name>carboxy-S-adenosyl-L-methionine</name>
        <dbReference type="ChEBI" id="CHEBI:134278"/>
    </ligand>
</feature>
<dbReference type="NCBIfam" id="TIGR00452">
    <property type="entry name" value="tRNA 5-methoxyuridine(34)/uridine 5-oxyacetic acid(34) synthase CmoB"/>
    <property type="match status" value="1"/>
</dbReference>
<name>A0A2N5X215_9GAMM</name>
<dbReference type="Proteomes" id="UP000235005">
    <property type="component" value="Unassembled WGS sequence"/>
</dbReference>
<dbReference type="Pfam" id="PF08003">
    <property type="entry name" value="Methyltransf_9"/>
    <property type="match status" value="1"/>
</dbReference>
<evidence type="ECO:0000313" key="4">
    <source>
        <dbReference type="EMBL" id="PLW68518.1"/>
    </source>
</evidence>
<protein>
    <recommendedName>
        <fullName evidence="3">tRNA U34 carboxymethyltransferase</fullName>
        <ecNumber evidence="3">2.5.1.-</ecNumber>
    </recommendedName>
</protein>
<feature type="binding site" evidence="3">
    <location>
        <position position="91"/>
    </location>
    <ligand>
        <name>carboxy-S-adenosyl-L-methionine</name>
        <dbReference type="ChEBI" id="CHEBI:134278"/>
    </ligand>
</feature>
<comment type="caution">
    <text evidence="4">The sequence shown here is derived from an EMBL/GenBank/DDBJ whole genome shotgun (WGS) entry which is preliminary data.</text>
</comment>
<comment type="similarity">
    <text evidence="3">Belongs to the class I-like SAM-binding methyltransferase superfamily. CmoB family.</text>
</comment>
<gene>
    <name evidence="3 4" type="primary">cmoB</name>
    <name evidence="4" type="ORF">C0039_12140</name>
</gene>
<reference evidence="4 5" key="1">
    <citation type="submission" date="2018-01" db="EMBL/GenBank/DDBJ databases">
        <title>The draft genome sequence of Halioglobus lutimaris HF004.</title>
        <authorList>
            <person name="Du Z.-J."/>
            <person name="Shi M.-J."/>
        </authorList>
    </citation>
    <scope>NUCLEOTIDE SEQUENCE [LARGE SCALE GENOMIC DNA]</scope>
    <source>
        <strain evidence="4 5">HF004</strain>
    </source>
</reference>
<dbReference type="GO" id="GO:0016765">
    <property type="term" value="F:transferase activity, transferring alkyl or aryl (other than methyl) groups"/>
    <property type="evidence" value="ECO:0007669"/>
    <property type="project" value="UniProtKB-UniRule"/>
</dbReference>
<dbReference type="SUPFAM" id="SSF53335">
    <property type="entry name" value="S-adenosyl-L-methionine-dependent methyltransferases"/>
    <property type="match status" value="1"/>
</dbReference>
<dbReference type="InterPro" id="IPR029063">
    <property type="entry name" value="SAM-dependent_MTases_sf"/>
</dbReference>
<organism evidence="4 5">
    <name type="scientific">Pseudohalioglobus lutimaris</name>
    <dbReference type="NCBI Taxonomy" id="1737061"/>
    <lineage>
        <taxon>Bacteria</taxon>
        <taxon>Pseudomonadati</taxon>
        <taxon>Pseudomonadota</taxon>
        <taxon>Gammaproteobacteria</taxon>
        <taxon>Cellvibrionales</taxon>
        <taxon>Halieaceae</taxon>
        <taxon>Pseudohalioglobus</taxon>
    </lineage>
</organism>
<dbReference type="NCBIfam" id="NF011650">
    <property type="entry name" value="PRK15068.1"/>
    <property type="match status" value="1"/>
</dbReference>
<feature type="binding site" evidence="3">
    <location>
        <position position="315"/>
    </location>
    <ligand>
        <name>carboxy-S-adenosyl-L-methionine</name>
        <dbReference type="ChEBI" id="CHEBI:134278"/>
    </ligand>
</feature>
<comment type="catalytic activity">
    <reaction evidence="3">
        <text>carboxy-S-adenosyl-L-methionine + 5-hydroxyuridine(34) in tRNA = 5-carboxymethoxyuridine(34) in tRNA + S-adenosyl-L-homocysteine + H(+)</text>
        <dbReference type="Rhea" id="RHEA:52848"/>
        <dbReference type="Rhea" id="RHEA-COMP:13381"/>
        <dbReference type="Rhea" id="RHEA-COMP:13383"/>
        <dbReference type="ChEBI" id="CHEBI:15378"/>
        <dbReference type="ChEBI" id="CHEBI:57856"/>
        <dbReference type="ChEBI" id="CHEBI:134278"/>
        <dbReference type="ChEBI" id="CHEBI:136877"/>
        <dbReference type="ChEBI" id="CHEBI:136879"/>
    </reaction>
</comment>
<dbReference type="EMBL" id="PKUS01000013">
    <property type="protein sequence ID" value="PLW68518.1"/>
    <property type="molecule type" value="Genomic_DNA"/>
</dbReference>
<dbReference type="Gene3D" id="3.40.50.150">
    <property type="entry name" value="Vaccinia Virus protein VP39"/>
    <property type="match status" value="1"/>
</dbReference>
<feature type="binding site" evidence="3">
    <location>
        <position position="110"/>
    </location>
    <ligand>
        <name>carboxy-S-adenosyl-L-methionine</name>
        <dbReference type="ChEBI" id="CHEBI:134278"/>
    </ligand>
</feature>
<dbReference type="CDD" id="cd02440">
    <property type="entry name" value="AdoMet_MTases"/>
    <property type="match status" value="1"/>
</dbReference>
<evidence type="ECO:0000256" key="2">
    <source>
        <dbReference type="ARBA" id="ARBA00022694"/>
    </source>
</evidence>
<evidence type="ECO:0000256" key="3">
    <source>
        <dbReference type="HAMAP-Rule" id="MF_01590"/>
    </source>
</evidence>
<comment type="function">
    <text evidence="3">Catalyzes carboxymethyl transfer from carboxy-S-adenosyl-L-methionine (Cx-SAM) to 5-hydroxyuridine (ho5U) to form 5-carboxymethoxyuridine (cmo5U) at position 34 in tRNAs.</text>
</comment>
<sequence length="334" mass="37838">MDYAQLLQRWQGGDLDRWVQLLPAQLEQGLSHQRYGDLARWLQALADLPDIPVERIDLNTSRVGACSAITPSDSTLQTLREALMGLHPWRKGPYELFGQLIDTEWRSDWKWDRLAPGLDNLQDRRVLDVGCGSGYHCWRMRGAGAAEVIGIDPTPLFVVQFWALQKYLQQSAVWVLPAGIEQVPAKLHAFDTVFSMGVLYHRRSPIDHLQELRDCLRPGGQLVLETLVIEGAAGQVLVPEGRYARMGNVWFLPSCDTLLGWLRKLGLRDAKVIDVGYTSTEEQRATDWMRFHSLANFLDPDDTSKTIEGYPAPRRAVITAHAPGRWTQREEQSS</sequence>
<comment type="subunit">
    <text evidence="3">Homotetramer.</text>
</comment>
<feature type="binding site" evidence="3">
    <location>
        <begin position="152"/>
        <end position="154"/>
    </location>
    <ligand>
        <name>carboxy-S-adenosyl-L-methionine</name>
        <dbReference type="ChEBI" id="CHEBI:134278"/>
    </ligand>
</feature>
<evidence type="ECO:0000256" key="1">
    <source>
        <dbReference type="ARBA" id="ARBA00022679"/>
    </source>
</evidence>
<dbReference type="GO" id="GO:0008168">
    <property type="term" value="F:methyltransferase activity"/>
    <property type="evidence" value="ECO:0007669"/>
    <property type="project" value="TreeGrafter"/>
</dbReference>
<dbReference type="RefSeq" id="WP_101518195.1">
    <property type="nucleotide sequence ID" value="NZ_PKUS01000013.1"/>
</dbReference>
<dbReference type="PANTHER" id="PTHR43464:SF95">
    <property type="entry name" value="TRNA U34 CARBOXYMETHYLTRANSFERASE"/>
    <property type="match status" value="1"/>
</dbReference>
<proteinExistence type="inferred from homology"/>
<keyword evidence="2 3" id="KW-0819">tRNA processing</keyword>
<feature type="binding site" evidence="3">
    <location>
        <position position="200"/>
    </location>
    <ligand>
        <name>carboxy-S-adenosyl-L-methionine</name>
        <dbReference type="ChEBI" id="CHEBI:134278"/>
    </ligand>
</feature>
<evidence type="ECO:0000313" key="5">
    <source>
        <dbReference type="Proteomes" id="UP000235005"/>
    </source>
</evidence>
<dbReference type="InterPro" id="IPR027555">
    <property type="entry name" value="Mo5U34_MeTrfas-like"/>
</dbReference>
<keyword evidence="5" id="KW-1185">Reference proteome</keyword>
<feature type="binding site" evidence="3">
    <location>
        <position position="130"/>
    </location>
    <ligand>
        <name>carboxy-S-adenosyl-L-methionine</name>
        <dbReference type="ChEBI" id="CHEBI:134278"/>
    </ligand>
</feature>
<dbReference type="GO" id="GO:0002098">
    <property type="term" value="P:tRNA wobble uridine modification"/>
    <property type="evidence" value="ECO:0007669"/>
    <property type="project" value="InterPro"/>
</dbReference>
<dbReference type="InterPro" id="IPR010017">
    <property type="entry name" value="CmoB"/>
</dbReference>
<dbReference type="HAMAP" id="MF_01590">
    <property type="entry name" value="tRNA_carboxymethyltr_CmoB"/>
    <property type="match status" value="1"/>
</dbReference>
<dbReference type="PANTHER" id="PTHR43464">
    <property type="entry name" value="METHYLTRANSFERASE"/>
    <property type="match status" value="1"/>
</dbReference>
<feature type="binding site" evidence="3">
    <location>
        <begin position="180"/>
        <end position="181"/>
    </location>
    <ligand>
        <name>carboxy-S-adenosyl-L-methionine</name>
        <dbReference type="ChEBI" id="CHEBI:134278"/>
    </ligand>
</feature>
<accession>A0A2N5X215</accession>
<dbReference type="AlphaFoldDB" id="A0A2N5X215"/>
<keyword evidence="1 3" id="KW-0808">Transferase</keyword>